<evidence type="ECO:0000256" key="1">
    <source>
        <dbReference type="SAM" id="MobiDB-lite"/>
    </source>
</evidence>
<feature type="compositionally biased region" description="Acidic residues" evidence="1">
    <location>
        <begin position="205"/>
        <end position="214"/>
    </location>
</feature>
<feature type="compositionally biased region" description="Low complexity" evidence="1">
    <location>
        <begin position="192"/>
        <end position="201"/>
    </location>
</feature>
<feature type="region of interest" description="Disordered" evidence="1">
    <location>
        <begin position="114"/>
        <end position="240"/>
    </location>
</feature>
<feature type="region of interest" description="Disordered" evidence="1">
    <location>
        <begin position="1"/>
        <end position="39"/>
    </location>
</feature>
<protein>
    <submittedName>
        <fullName evidence="2">Uncharacterized protein</fullName>
    </submittedName>
</protein>
<proteinExistence type="predicted"/>
<feature type="compositionally biased region" description="Basic and acidic residues" evidence="1">
    <location>
        <begin position="215"/>
        <end position="226"/>
    </location>
</feature>
<evidence type="ECO:0000313" key="3">
    <source>
        <dbReference type="Proteomes" id="UP000521943"/>
    </source>
</evidence>
<comment type="caution">
    <text evidence="2">The sequence shown here is derived from an EMBL/GenBank/DDBJ whole genome shotgun (WGS) entry which is preliminary data.</text>
</comment>
<accession>A0A8H6HXV1</accession>
<sequence length="240" mass="25164">MAQTTGCTVVGNNLGRDGPYDPNDQDDKTTTWPAPTGELDSLKETHRLNPVPFFDIDNAPMDPAGLLTHLVGAVVEVSFTLHHFAMKDSSGKATSDTFTARLVQLRVLQKAAAQPASPYHNSLRTGSPYIPPASPTRRRTHASATPPRRPSPAGPAVQQPEAAASTVPPTQVGVAPQPTAPVPDQADDSSDRSAAFSAPEPADAHDEDQADEAAGDVRGKRAREGDTVAGKAGKARRTGP</sequence>
<keyword evidence="3" id="KW-1185">Reference proteome</keyword>
<dbReference type="Proteomes" id="UP000521943">
    <property type="component" value="Unassembled WGS sequence"/>
</dbReference>
<dbReference type="EMBL" id="JACGCI010000032">
    <property type="protein sequence ID" value="KAF6754916.1"/>
    <property type="molecule type" value="Genomic_DNA"/>
</dbReference>
<reference evidence="2 3" key="1">
    <citation type="submission" date="2020-07" db="EMBL/GenBank/DDBJ databases">
        <title>Comparative genomics of pyrophilous fungi reveals a link between fire events and developmental genes.</title>
        <authorList>
            <consortium name="DOE Joint Genome Institute"/>
            <person name="Steindorff A.S."/>
            <person name="Carver A."/>
            <person name="Calhoun S."/>
            <person name="Stillman K."/>
            <person name="Liu H."/>
            <person name="Lipzen A."/>
            <person name="Pangilinan J."/>
            <person name="Labutti K."/>
            <person name="Bruns T.D."/>
            <person name="Grigoriev I.V."/>
        </authorList>
    </citation>
    <scope>NUCLEOTIDE SEQUENCE [LARGE SCALE GENOMIC DNA]</scope>
    <source>
        <strain evidence="2 3">CBS 144469</strain>
    </source>
</reference>
<feature type="compositionally biased region" description="Polar residues" evidence="1">
    <location>
        <begin position="1"/>
        <end position="11"/>
    </location>
</feature>
<organism evidence="2 3">
    <name type="scientific">Ephemerocybe angulata</name>
    <dbReference type="NCBI Taxonomy" id="980116"/>
    <lineage>
        <taxon>Eukaryota</taxon>
        <taxon>Fungi</taxon>
        <taxon>Dikarya</taxon>
        <taxon>Basidiomycota</taxon>
        <taxon>Agaricomycotina</taxon>
        <taxon>Agaricomycetes</taxon>
        <taxon>Agaricomycetidae</taxon>
        <taxon>Agaricales</taxon>
        <taxon>Agaricineae</taxon>
        <taxon>Psathyrellaceae</taxon>
        <taxon>Ephemerocybe</taxon>
    </lineage>
</organism>
<gene>
    <name evidence="2" type="ORF">DFP72DRAFT_847896</name>
</gene>
<name>A0A8H6HXV1_9AGAR</name>
<dbReference type="OrthoDB" id="2843772at2759"/>
<dbReference type="AlphaFoldDB" id="A0A8H6HXV1"/>
<evidence type="ECO:0000313" key="2">
    <source>
        <dbReference type="EMBL" id="KAF6754916.1"/>
    </source>
</evidence>